<dbReference type="InterPro" id="IPR026285">
    <property type="entry name" value="TenA_E"/>
</dbReference>
<dbReference type="OrthoDB" id="517083at2"/>
<evidence type="ECO:0000259" key="5">
    <source>
        <dbReference type="Pfam" id="PF03070"/>
    </source>
</evidence>
<evidence type="ECO:0000256" key="3">
    <source>
        <dbReference type="PIRSR" id="PIRSR003170-1"/>
    </source>
</evidence>
<dbReference type="UniPathway" id="UPA00060"/>
<dbReference type="Proteomes" id="UP000198960">
    <property type="component" value="Unassembled WGS sequence"/>
</dbReference>
<organism evidence="6 7">
    <name type="scientific">Trujillonella endophytica</name>
    <dbReference type="NCBI Taxonomy" id="673521"/>
    <lineage>
        <taxon>Bacteria</taxon>
        <taxon>Bacillati</taxon>
        <taxon>Actinomycetota</taxon>
        <taxon>Actinomycetes</taxon>
        <taxon>Geodermatophilales</taxon>
        <taxon>Geodermatophilaceae</taxon>
        <taxon>Trujillonella</taxon>
    </lineage>
</organism>
<sequence length="207" mass="22069">MPTADLRRDHPGPWERATRHPFLLGVRDGTLAPGAFDTWLVQDAHYVADLLTFQARLLARAPRAAQAVLAAGAVALVEELDWFAELAGRRGLDLTAPRLPATTAYGELLRRLDGADVPAALTALWAVERVYLDAWTAAAPGAREYAEYVAHWTTPGFAAYVDGLAAAADALGGRHDDVVLAVLDAEVAFWDMALGDGAVPAIPPGPR</sequence>
<dbReference type="InterPro" id="IPR050967">
    <property type="entry name" value="Thiamine_Salvage_TenA"/>
</dbReference>
<name>A0A1H8VDQ4_9ACTN</name>
<dbReference type="Pfam" id="PF03070">
    <property type="entry name" value="TENA_THI-4"/>
    <property type="match status" value="1"/>
</dbReference>
<dbReference type="GO" id="GO:0009229">
    <property type="term" value="P:thiamine diphosphate biosynthetic process"/>
    <property type="evidence" value="ECO:0007669"/>
    <property type="project" value="UniProtKB-UniPathway"/>
</dbReference>
<dbReference type="SUPFAM" id="SSF48613">
    <property type="entry name" value="Heme oxygenase-like"/>
    <property type="match status" value="1"/>
</dbReference>
<dbReference type="GO" id="GO:0005829">
    <property type="term" value="C:cytosol"/>
    <property type="evidence" value="ECO:0007669"/>
    <property type="project" value="TreeGrafter"/>
</dbReference>
<dbReference type="GO" id="GO:0050334">
    <property type="term" value="F:thiaminase activity"/>
    <property type="evidence" value="ECO:0007669"/>
    <property type="project" value="UniProtKB-UniRule"/>
</dbReference>
<comment type="catalytic activity">
    <reaction evidence="2">
        <text>4-amino-5-aminomethyl-2-methylpyrimidine + H2O = 4-amino-5-hydroxymethyl-2-methylpyrimidine + NH4(+)</text>
        <dbReference type="Rhea" id="RHEA:31799"/>
        <dbReference type="ChEBI" id="CHEBI:15377"/>
        <dbReference type="ChEBI" id="CHEBI:16892"/>
        <dbReference type="ChEBI" id="CHEBI:28938"/>
        <dbReference type="ChEBI" id="CHEBI:63416"/>
        <dbReference type="EC" id="3.5.99.2"/>
    </reaction>
</comment>
<comment type="pathway">
    <text evidence="1 2">Cofactor biosynthesis; thiamine diphosphate biosynthesis.</text>
</comment>
<comment type="catalytic activity">
    <reaction evidence="2">
        <text>thiamine + H2O = 5-(2-hydroxyethyl)-4-methylthiazole + 4-amino-5-hydroxymethyl-2-methylpyrimidine + H(+)</text>
        <dbReference type="Rhea" id="RHEA:17509"/>
        <dbReference type="ChEBI" id="CHEBI:15377"/>
        <dbReference type="ChEBI" id="CHEBI:15378"/>
        <dbReference type="ChEBI" id="CHEBI:16892"/>
        <dbReference type="ChEBI" id="CHEBI:17957"/>
        <dbReference type="ChEBI" id="CHEBI:18385"/>
        <dbReference type="EC" id="3.5.99.2"/>
    </reaction>
</comment>
<gene>
    <name evidence="6" type="ORF">SAMN05660991_03485</name>
</gene>
<accession>A0A1H8VDQ4</accession>
<dbReference type="PIRSF" id="PIRSF003170">
    <property type="entry name" value="Pet18p"/>
    <property type="match status" value="1"/>
</dbReference>
<evidence type="ECO:0000313" key="7">
    <source>
        <dbReference type="Proteomes" id="UP000198960"/>
    </source>
</evidence>
<dbReference type="GO" id="GO:0009228">
    <property type="term" value="P:thiamine biosynthetic process"/>
    <property type="evidence" value="ECO:0007669"/>
    <property type="project" value="UniProtKB-KW"/>
</dbReference>
<dbReference type="InterPro" id="IPR004305">
    <property type="entry name" value="Thiaminase-2/PQQC"/>
</dbReference>
<feature type="binding site" evidence="4">
    <location>
        <position position="79"/>
    </location>
    <ligand>
        <name>substrate</name>
    </ligand>
</feature>
<comment type="function">
    <text evidence="2">Catalyzes an amino-pyrimidine hydrolysis reaction at the C5' of the pyrimidine moiety of thiamine compounds, a reaction that is part of a thiamine salvage pathway. Thus, catalyzes the conversion of 4-amino-5-aminomethyl-2-methylpyrimidine to 4-amino-5-hydroxymethyl-2-methylpyrimidine (HMP).</text>
</comment>
<dbReference type="STRING" id="673521.SAMN05660991_03485"/>
<comment type="similarity">
    <text evidence="2">Belongs to the TenA family.</text>
</comment>
<feature type="binding site" evidence="4">
    <location>
        <position position="43"/>
    </location>
    <ligand>
        <name>substrate</name>
    </ligand>
</feature>
<dbReference type="InterPro" id="IPR016084">
    <property type="entry name" value="Haem_Oase-like_multi-hlx"/>
</dbReference>
<protein>
    <recommendedName>
        <fullName evidence="2">Aminopyrimidine aminohydrolase</fullName>
        <ecNumber evidence="2">3.5.99.2</ecNumber>
    </recommendedName>
</protein>
<keyword evidence="2" id="KW-0784">Thiamine biosynthesis</keyword>
<keyword evidence="7" id="KW-1185">Reference proteome</keyword>
<dbReference type="CDD" id="cd19357">
    <property type="entry name" value="TenA_E_At3g16990-like"/>
    <property type="match status" value="1"/>
</dbReference>
<evidence type="ECO:0000313" key="6">
    <source>
        <dbReference type="EMBL" id="SEP13519.1"/>
    </source>
</evidence>
<dbReference type="PANTHER" id="PTHR43198:SF5">
    <property type="entry name" value="BIFUNCTIONAL TENA-E PROTEIN"/>
    <property type="match status" value="1"/>
</dbReference>
<dbReference type="PANTHER" id="PTHR43198">
    <property type="entry name" value="BIFUNCTIONAL TH2 PROTEIN"/>
    <property type="match status" value="1"/>
</dbReference>
<dbReference type="RefSeq" id="WP_091946246.1">
    <property type="nucleotide sequence ID" value="NZ_FOEE01000011.1"/>
</dbReference>
<feature type="active site" description="Proton donor" evidence="3">
    <location>
        <position position="186"/>
    </location>
</feature>
<dbReference type="AlphaFoldDB" id="A0A1H8VDQ4"/>
<feature type="binding site" evidence="4">
    <location>
        <position position="128"/>
    </location>
    <ligand>
        <name>substrate</name>
    </ligand>
</feature>
<dbReference type="EMBL" id="FOEE01000011">
    <property type="protein sequence ID" value="SEP13519.1"/>
    <property type="molecule type" value="Genomic_DNA"/>
</dbReference>
<feature type="domain" description="Thiaminase-2/PQQC" evidence="5">
    <location>
        <begin position="14"/>
        <end position="194"/>
    </location>
</feature>
<dbReference type="EC" id="3.5.99.2" evidence="2"/>
<keyword evidence="2" id="KW-0378">Hydrolase</keyword>
<reference evidence="7" key="1">
    <citation type="submission" date="2016-10" db="EMBL/GenBank/DDBJ databases">
        <authorList>
            <person name="Varghese N."/>
            <person name="Submissions S."/>
        </authorList>
    </citation>
    <scope>NUCLEOTIDE SEQUENCE [LARGE SCALE GENOMIC DNA]</scope>
    <source>
        <strain evidence="7">DSM 45413</strain>
    </source>
</reference>
<evidence type="ECO:0000256" key="2">
    <source>
        <dbReference type="PIRNR" id="PIRNR003170"/>
    </source>
</evidence>
<evidence type="ECO:0000256" key="4">
    <source>
        <dbReference type="PIRSR" id="PIRSR003170-2"/>
    </source>
</evidence>
<dbReference type="Gene3D" id="1.20.910.10">
    <property type="entry name" value="Heme oxygenase-like"/>
    <property type="match status" value="1"/>
</dbReference>
<evidence type="ECO:0000256" key="1">
    <source>
        <dbReference type="ARBA" id="ARBA00004948"/>
    </source>
</evidence>
<proteinExistence type="inferred from homology"/>